<organism evidence="8 10">
    <name type="scientific">Paenibacillus barcinonensis</name>
    <dbReference type="NCBI Taxonomy" id="198119"/>
    <lineage>
        <taxon>Bacteria</taxon>
        <taxon>Bacillati</taxon>
        <taxon>Bacillota</taxon>
        <taxon>Bacilli</taxon>
        <taxon>Bacillales</taxon>
        <taxon>Paenibacillaceae</taxon>
        <taxon>Paenibacillus</taxon>
    </lineage>
</organism>
<dbReference type="Proteomes" id="UP000247790">
    <property type="component" value="Unassembled WGS sequence"/>
</dbReference>
<evidence type="ECO:0000256" key="3">
    <source>
        <dbReference type="ARBA" id="ARBA00022448"/>
    </source>
</evidence>
<comment type="similarity">
    <text evidence="2">Belongs to the bacterial solute-binding protein 8 family.</text>
</comment>
<evidence type="ECO:0000256" key="2">
    <source>
        <dbReference type="ARBA" id="ARBA00008814"/>
    </source>
</evidence>
<evidence type="ECO:0000313" key="11">
    <source>
        <dbReference type="Proteomes" id="UP000509327"/>
    </source>
</evidence>
<dbReference type="PROSITE" id="PS51257">
    <property type="entry name" value="PROKAR_LIPOPROTEIN"/>
    <property type="match status" value="1"/>
</dbReference>
<evidence type="ECO:0000313" key="8">
    <source>
        <dbReference type="EMBL" id="PYE42673.1"/>
    </source>
</evidence>
<name>A0A2V4URF6_PAEBA</name>
<dbReference type="OrthoDB" id="2241086at2"/>
<sequence>MTTKKKYILPFIVLMLFAIMASACGNGASSGTADNDNQGAAATGGTASNEATNTPNTITYSSETGPIEIPAKPQRIVALTNGPNVLSLDVTPVGVDKWTAENLLFKDKLKGVAIVSEEDPESVSALNPDLIIAGSQMKNLEQLSKIAPTIVYTWGKLDYLDQQLEIGKILNKQSEAQAWIDDFTKRAGELGKEIKAKYGDHVTVSTIEIFDKDVFVMGDHWARGTEALYQAMKLNMPEKVKNDTLKEGYHSLSLEVLPEYMGDFIVLSRDMARDNEIMKSSIWNKIPAVQNKHVIEMDTKAITYSDPTTLEYVLSIFKEGFMGAGK</sequence>
<feature type="compositionally biased region" description="Polar residues" evidence="5">
    <location>
        <begin position="28"/>
        <end position="64"/>
    </location>
</feature>
<comment type="subcellular location">
    <subcellularLocation>
        <location evidence="1">Cell envelope</location>
    </subcellularLocation>
</comment>
<dbReference type="InterPro" id="IPR002491">
    <property type="entry name" value="ABC_transptr_periplasmic_BD"/>
</dbReference>
<feature type="region of interest" description="Disordered" evidence="5">
    <location>
        <begin position="28"/>
        <end position="66"/>
    </location>
</feature>
<protein>
    <submittedName>
        <fullName evidence="8">Iron complex transport system substrate-binding protein</fullName>
    </submittedName>
    <submittedName>
        <fullName evidence="9">Iron-hydroxamate ABC transporter substrate-binding protein</fullName>
    </submittedName>
</protein>
<evidence type="ECO:0000313" key="9">
    <source>
        <dbReference type="EMBL" id="QKS58886.1"/>
    </source>
</evidence>
<evidence type="ECO:0000256" key="1">
    <source>
        <dbReference type="ARBA" id="ARBA00004196"/>
    </source>
</evidence>
<gene>
    <name evidence="8" type="ORF">DFQ00_13518</name>
    <name evidence="9" type="ORF">HUB98_23465</name>
</gene>
<reference evidence="9 11" key="2">
    <citation type="submission" date="2020-06" db="EMBL/GenBank/DDBJ databases">
        <title>Complete genome of Paenibacillus barcinonensis KACC11450.</title>
        <authorList>
            <person name="Kim M."/>
            <person name="Park Y.-J."/>
            <person name="Shin J.-H."/>
        </authorList>
    </citation>
    <scope>NUCLEOTIDE SEQUENCE [LARGE SCALE GENOMIC DNA]</scope>
    <source>
        <strain evidence="9 11">KACC11450</strain>
    </source>
</reference>
<dbReference type="SUPFAM" id="SSF53807">
    <property type="entry name" value="Helical backbone' metal receptor"/>
    <property type="match status" value="1"/>
</dbReference>
<evidence type="ECO:0000259" key="7">
    <source>
        <dbReference type="PROSITE" id="PS50983"/>
    </source>
</evidence>
<keyword evidence="11" id="KW-1185">Reference proteome</keyword>
<evidence type="ECO:0000256" key="5">
    <source>
        <dbReference type="SAM" id="MobiDB-lite"/>
    </source>
</evidence>
<feature type="signal peptide" evidence="6">
    <location>
        <begin position="1"/>
        <end position="23"/>
    </location>
</feature>
<dbReference type="Proteomes" id="UP000509327">
    <property type="component" value="Chromosome"/>
</dbReference>
<dbReference type="RefSeq" id="WP_110899587.1">
    <property type="nucleotide sequence ID" value="NZ_CP054614.1"/>
</dbReference>
<evidence type="ECO:0000313" key="10">
    <source>
        <dbReference type="Proteomes" id="UP000247790"/>
    </source>
</evidence>
<dbReference type="Gene3D" id="3.40.50.1980">
    <property type="entry name" value="Nitrogenase molybdenum iron protein domain"/>
    <property type="match status" value="2"/>
</dbReference>
<proteinExistence type="inferred from homology"/>
<dbReference type="PANTHER" id="PTHR30532:SF26">
    <property type="entry name" value="IRON(3+)-HYDROXAMATE-BINDING PROTEIN FHUD"/>
    <property type="match status" value="1"/>
</dbReference>
<dbReference type="GO" id="GO:0030288">
    <property type="term" value="C:outer membrane-bounded periplasmic space"/>
    <property type="evidence" value="ECO:0007669"/>
    <property type="project" value="TreeGrafter"/>
</dbReference>
<keyword evidence="3" id="KW-0813">Transport</keyword>
<dbReference type="GO" id="GO:1901678">
    <property type="term" value="P:iron coordination entity transport"/>
    <property type="evidence" value="ECO:0007669"/>
    <property type="project" value="UniProtKB-ARBA"/>
</dbReference>
<accession>A0A2V4URF6</accession>
<dbReference type="AlphaFoldDB" id="A0A2V4URF6"/>
<evidence type="ECO:0000256" key="6">
    <source>
        <dbReference type="SAM" id="SignalP"/>
    </source>
</evidence>
<dbReference type="CDD" id="cd01138">
    <property type="entry name" value="FeuA"/>
    <property type="match status" value="1"/>
</dbReference>
<dbReference type="InterPro" id="IPR051313">
    <property type="entry name" value="Bact_iron-sidero_bind"/>
</dbReference>
<feature type="domain" description="Fe/B12 periplasmic-binding" evidence="7">
    <location>
        <begin position="75"/>
        <end position="325"/>
    </location>
</feature>
<reference evidence="8 10" key="1">
    <citation type="submission" date="2018-06" db="EMBL/GenBank/DDBJ databases">
        <title>Genomic Encyclopedia of Type Strains, Phase III (KMG-III): the genomes of soil and plant-associated and newly described type strains.</title>
        <authorList>
            <person name="Whitman W."/>
        </authorList>
    </citation>
    <scope>NUCLEOTIDE SEQUENCE [LARGE SCALE GENOMIC DNA]</scope>
    <source>
        <strain evidence="8 10">CECT 7022</strain>
    </source>
</reference>
<feature type="chain" id="PRO_5039299664" evidence="6">
    <location>
        <begin position="24"/>
        <end position="326"/>
    </location>
</feature>
<dbReference type="EMBL" id="QJSW01000035">
    <property type="protein sequence ID" value="PYE42673.1"/>
    <property type="molecule type" value="Genomic_DNA"/>
</dbReference>
<dbReference type="EMBL" id="CP054614">
    <property type="protein sequence ID" value="QKS58886.1"/>
    <property type="molecule type" value="Genomic_DNA"/>
</dbReference>
<keyword evidence="4 6" id="KW-0732">Signal</keyword>
<evidence type="ECO:0000256" key="4">
    <source>
        <dbReference type="ARBA" id="ARBA00022729"/>
    </source>
</evidence>
<dbReference type="PROSITE" id="PS50983">
    <property type="entry name" value="FE_B12_PBP"/>
    <property type="match status" value="1"/>
</dbReference>
<dbReference type="PANTHER" id="PTHR30532">
    <property type="entry name" value="IRON III DICITRATE-BINDING PERIPLASMIC PROTEIN"/>
    <property type="match status" value="1"/>
</dbReference>
<dbReference type="Pfam" id="PF01497">
    <property type="entry name" value="Peripla_BP_2"/>
    <property type="match status" value="1"/>
</dbReference>